<dbReference type="OrthoDB" id="9791166at2"/>
<dbReference type="Pfam" id="PF03929">
    <property type="entry name" value="PepSY_TM"/>
    <property type="match status" value="1"/>
</dbReference>
<evidence type="ECO:0000256" key="1">
    <source>
        <dbReference type="SAM" id="MobiDB-lite"/>
    </source>
</evidence>
<feature type="transmembrane region" description="Helical" evidence="2">
    <location>
        <begin position="164"/>
        <end position="185"/>
    </location>
</feature>
<feature type="transmembrane region" description="Helical" evidence="2">
    <location>
        <begin position="215"/>
        <end position="234"/>
    </location>
</feature>
<evidence type="ECO:0000313" key="4">
    <source>
        <dbReference type="Proteomes" id="UP000077143"/>
    </source>
</evidence>
<keyword evidence="4" id="KW-1185">Reference proteome</keyword>
<dbReference type="EMBL" id="CP015596">
    <property type="protein sequence ID" value="ANE81177.1"/>
    <property type="molecule type" value="Genomic_DNA"/>
</dbReference>
<evidence type="ECO:0000313" key="3">
    <source>
        <dbReference type="EMBL" id="ANE81177.1"/>
    </source>
</evidence>
<dbReference type="PANTHER" id="PTHR34219:SF1">
    <property type="entry name" value="PEPSY DOMAIN-CONTAINING PROTEIN"/>
    <property type="match status" value="1"/>
</dbReference>
<feature type="transmembrane region" description="Helical" evidence="2">
    <location>
        <begin position="424"/>
        <end position="444"/>
    </location>
</feature>
<organism evidence="3 4">
    <name type="scientific">Mycobacterium adipatum</name>
    <dbReference type="NCBI Taxonomy" id="1682113"/>
    <lineage>
        <taxon>Bacteria</taxon>
        <taxon>Bacillati</taxon>
        <taxon>Actinomycetota</taxon>
        <taxon>Actinomycetes</taxon>
        <taxon>Mycobacteriales</taxon>
        <taxon>Mycobacteriaceae</taxon>
        <taxon>Mycobacterium</taxon>
    </lineage>
</organism>
<dbReference type="STRING" id="1682113.A7U43_19505"/>
<feature type="region of interest" description="Disordered" evidence="1">
    <location>
        <begin position="265"/>
        <end position="290"/>
    </location>
</feature>
<dbReference type="AlphaFoldDB" id="A0A172UPQ7"/>
<sequence length="477" mass="50269">MSSTETEQSPALALGRRGAGRAFFLRLHFYAAVFVGPFLLIAAISGGLYAISPSLEQVMYQDYLRTTAAGPALPLSEQVRAAQHVRPDLTVTAVRPADGPGETTRVLFADPSLGPSERHAVFVDPATAASHGELTAYGNSGALPVRTWIGQLHRSLHLGDPGRIYSELAASWLGVIALAGVYLWLSRYRPSRSRGSGRARLLTVDRSASGRSRTVGWHGAVGIWIAVGLVFLSATGLTWSTYAGANVDQLRTALSWTTPAVAKTLDGDADPAPSAGGHDHGAGAVPAPQPAAPKVEQLDRVLQSARAAGIGGKVEVAIPPTADTAFTVTQTRQPWVMSNNSVAVNGDTGAVTDIVWFADWPLAAKLAAWGIQLHMGTLFGLVNQLAMVALAVALVTVIVRGYLMWWRRRPTKGERPMGRPPRRGALAALPVPAAVAVVLAAVAVGWFIPLLGISLAAFVAVDALLAVRQNRTDAARP</sequence>
<reference evidence="3 4" key="1">
    <citation type="submission" date="2016-05" db="EMBL/GenBank/DDBJ databases">
        <title>Complete genome sequence of a phthalic acid esters degrading Mycobacterium sp. YC-RL4.</title>
        <authorList>
            <person name="Ren L."/>
            <person name="Fan S."/>
            <person name="Ruth N."/>
            <person name="Jia Y."/>
            <person name="Wang J."/>
            <person name="Qiao C."/>
        </authorList>
    </citation>
    <scope>NUCLEOTIDE SEQUENCE [LARGE SCALE GENOMIC DNA]</scope>
    <source>
        <strain evidence="3 4">YC-RL4</strain>
    </source>
</reference>
<dbReference type="PANTHER" id="PTHR34219">
    <property type="entry name" value="IRON-REGULATED INNER MEMBRANE PROTEIN-RELATED"/>
    <property type="match status" value="1"/>
</dbReference>
<dbReference type="Proteomes" id="UP000077143">
    <property type="component" value="Chromosome"/>
</dbReference>
<keyword evidence="2" id="KW-0472">Membrane</keyword>
<accession>A0A172UPQ7</accession>
<feature type="transmembrane region" description="Helical" evidence="2">
    <location>
        <begin position="450"/>
        <end position="467"/>
    </location>
</feature>
<name>A0A172UPQ7_9MYCO</name>
<dbReference type="KEGG" id="madi:A7U43_19505"/>
<keyword evidence="2" id="KW-0812">Transmembrane</keyword>
<dbReference type="RefSeq" id="WP_067998546.1">
    <property type="nucleotide sequence ID" value="NZ_CP015596.1"/>
</dbReference>
<feature type="transmembrane region" description="Helical" evidence="2">
    <location>
        <begin position="27"/>
        <end position="51"/>
    </location>
</feature>
<proteinExistence type="predicted"/>
<protein>
    <submittedName>
        <fullName evidence="3">Peptidase</fullName>
    </submittedName>
</protein>
<dbReference type="InterPro" id="IPR005625">
    <property type="entry name" value="PepSY-ass_TM"/>
</dbReference>
<evidence type="ECO:0000256" key="2">
    <source>
        <dbReference type="SAM" id="Phobius"/>
    </source>
</evidence>
<feature type="transmembrane region" description="Helical" evidence="2">
    <location>
        <begin position="385"/>
        <end position="403"/>
    </location>
</feature>
<keyword evidence="2" id="KW-1133">Transmembrane helix</keyword>
<gene>
    <name evidence="3" type="ORF">A7U43_19505</name>
</gene>